<feature type="active site" description="Proton acceptor" evidence="1">
    <location>
        <position position="165"/>
    </location>
</feature>
<dbReference type="InterPro" id="IPR038656">
    <property type="entry name" value="Peptidase_G1_sf"/>
</dbReference>
<dbReference type="InterPro" id="IPR000250">
    <property type="entry name" value="Peptidase_G1"/>
</dbReference>
<dbReference type="CDD" id="cd13426">
    <property type="entry name" value="Peptidase_G1"/>
    <property type="match status" value="1"/>
</dbReference>
<dbReference type="STRING" id="1174501.SAMN05216192_10712"/>
<dbReference type="AlphaFoldDB" id="A0A1G8M7S6"/>
<dbReference type="Gene3D" id="2.60.120.700">
    <property type="entry name" value="Peptidase G1"/>
    <property type="match status" value="1"/>
</dbReference>
<sequence length="265" mass="29478">MSTVHRFQRSRPCLADKSNTGRTRNTGFGWTSSNWSGYAITGKKGAFRRISAEWTVPYVKPTAKPTYSSAWIGIDGFKNSSLIQTGTGHESMNGTVHYYAWWEILPDAETVIPLPVSPGDLIRASIVKLGPRKWCIRLCNLSKRWTFRTVQRYNGPQSSAEWIMEAPQVGGTVADLARTSSVRFRCCRVNGISPRLKPANGGIMIQNKVTVAIPSSPNVKGDAFTVKRLYPKGLSQAYLKRPVFIRTKATSALKKPSIKYNHSKP</sequence>
<gene>
    <name evidence="3" type="ORF">SAMN05216192_10712</name>
</gene>
<name>A0A1G8M7S6_9BACL</name>
<dbReference type="SUPFAM" id="SSF49899">
    <property type="entry name" value="Concanavalin A-like lectins/glucanases"/>
    <property type="match status" value="1"/>
</dbReference>
<feature type="region of interest" description="Disordered" evidence="2">
    <location>
        <begin position="1"/>
        <end position="20"/>
    </location>
</feature>
<accession>A0A1G8M7S6</accession>
<evidence type="ECO:0000313" key="3">
    <source>
        <dbReference type="EMBL" id="SDI63430.1"/>
    </source>
</evidence>
<dbReference type="PANTHER" id="PTHR37536">
    <property type="entry name" value="PUTATIVE (AFU_ORTHOLOGUE AFUA_3G02970)-RELATED"/>
    <property type="match status" value="1"/>
</dbReference>
<proteinExistence type="predicted"/>
<evidence type="ECO:0000313" key="4">
    <source>
        <dbReference type="Proteomes" id="UP000199050"/>
    </source>
</evidence>
<dbReference type="InterPro" id="IPR013320">
    <property type="entry name" value="ConA-like_dom_sf"/>
</dbReference>
<reference evidence="4" key="1">
    <citation type="submission" date="2016-10" db="EMBL/GenBank/DDBJ databases">
        <authorList>
            <person name="Varghese N."/>
            <person name="Submissions S."/>
        </authorList>
    </citation>
    <scope>NUCLEOTIDE SEQUENCE [LARGE SCALE GENOMIC DNA]</scope>
    <source>
        <strain evidence="4">CGMCC 1.11012</strain>
    </source>
</reference>
<organism evidence="3 4">
    <name type="scientific">Paenibacillus typhae</name>
    <dbReference type="NCBI Taxonomy" id="1174501"/>
    <lineage>
        <taxon>Bacteria</taxon>
        <taxon>Bacillati</taxon>
        <taxon>Bacillota</taxon>
        <taxon>Bacilli</taxon>
        <taxon>Bacillales</taxon>
        <taxon>Paenibacillaceae</taxon>
        <taxon>Paenibacillus</taxon>
    </lineage>
</organism>
<keyword evidence="4" id="KW-1185">Reference proteome</keyword>
<dbReference type="GO" id="GO:0070007">
    <property type="term" value="F:glutamic-type endopeptidase activity"/>
    <property type="evidence" value="ECO:0007669"/>
    <property type="project" value="InterPro"/>
</dbReference>
<dbReference type="EMBL" id="FNDX01000007">
    <property type="protein sequence ID" value="SDI63430.1"/>
    <property type="molecule type" value="Genomic_DNA"/>
</dbReference>
<dbReference type="OrthoDB" id="2630173at2"/>
<evidence type="ECO:0000256" key="2">
    <source>
        <dbReference type="SAM" id="MobiDB-lite"/>
    </source>
</evidence>
<protein>
    <submittedName>
        <fullName evidence="3">Peptidase A4 family protein</fullName>
    </submittedName>
</protein>
<dbReference type="Pfam" id="PF01828">
    <property type="entry name" value="Peptidase_A4"/>
    <property type="match status" value="1"/>
</dbReference>
<dbReference type="GO" id="GO:0006508">
    <property type="term" value="P:proteolysis"/>
    <property type="evidence" value="ECO:0007669"/>
    <property type="project" value="InterPro"/>
</dbReference>
<dbReference type="PANTHER" id="PTHR37536:SF1">
    <property type="entry name" value="ASPERGILLOPEPSIN, PUTAITVE (AFU_ORTHOLOGUE AFUA_7G01200)"/>
    <property type="match status" value="1"/>
</dbReference>
<dbReference type="Proteomes" id="UP000199050">
    <property type="component" value="Unassembled WGS sequence"/>
</dbReference>
<dbReference type="RefSeq" id="WP_090713679.1">
    <property type="nucleotide sequence ID" value="NZ_CBCSKY010000012.1"/>
</dbReference>
<evidence type="ECO:0000256" key="1">
    <source>
        <dbReference type="PIRSR" id="PIRSR600250-50"/>
    </source>
</evidence>